<evidence type="ECO:0000313" key="3">
    <source>
        <dbReference type="Proteomes" id="UP000182114"/>
    </source>
</evidence>
<feature type="transmembrane region" description="Helical" evidence="1">
    <location>
        <begin position="90"/>
        <end position="113"/>
    </location>
</feature>
<dbReference type="EMBL" id="FNBD01000005">
    <property type="protein sequence ID" value="SDE91175.1"/>
    <property type="molecule type" value="Genomic_DNA"/>
</dbReference>
<accession>A0A1G7GSQ4</accession>
<reference evidence="3" key="1">
    <citation type="submission" date="2016-10" db="EMBL/GenBank/DDBJ databases">
        <authorList>
            <person name="Varghese N."/>
            <person name="Submissions S."/>
        </authorList>
    </citation>
    <scope>NUCLEOTIDE SEQUENCE [LARGE SCALE GENOMIC DNA]</scope>
    <source>
        <strain evidence="3">DSM 24729</strain>
    </source>
</reference>
<evidence type="ECO:0000256" key="1">
    <source>
        <dbReference type="SAM" id="Phobius"/>
    </source>
</evidence>
<dbReference type="AlphaFoldDB" id="A0A1G7GSQ4"/>
<feature type="transmembrane region" description="Helical" evidence="1">
    <location>
        <begin position="119"/>
        <end position="139"/>
    </location>
</feature>
<keyword evidence="1" id="KW-0472">Membrane</keyword>
<sequence length="164" mass="19233">MKTLPNTIVLRPRFQLVLNSEKEQLLSNFSPLEHHAIQCKRLDEHLFLKFKAKEHHFWSPQLHLEIVANEKDNSCTVYGVFGPNPTLWTFFMFLHFGIALLFIAISIWAYSSFALHKPYGVQVGLMVLMIVLWFSFYAFGRIGKQKGRPQMQELYNLMEETLNK</sequence>
<dbReference type="eggNOG" id="ENOG502ZWR1">
    <property type="taxonomic scope" value="Bacteria"/>
</dbReference>
<keyword evidence="1" id="KW-0812">Transmembrane</keyword>
<keyword evidence="1" id="KW-1133">Transmembrane helix</keyword>
<name>A0A1G7GSQ4_9FLAO</name>
<keyword evidence="3" id="KW-1185">Reference proteome</keyword>
<evidence type="ECO:0000313" key="2">
    <source>
        <dbReference type="EMBL" id="SDE91175.1"/>
    </source>
</evidence>
<organism evidence="2 3">
    <name type="scientific">Cellulophaga baltica</name>
    <dbReference type="NCBI Taxonomy" id="76594"/>
    <lineage>
        <taxon>Bacteria</taxon>
        <taxon>Pseudomonadati</taxon>
        <taxon>Bacteroidota</taxon>
        <taxon>Flavobacteriia</taxon>
        <taxon>Flavobacteriales</taxon>
        <taxon>Flavobacteriaceae</taxon>
        <taxon>Cellulophaga</taxon>
    </lineage>
</organism>
<dbReference type="RefSeq" id="WP_025613680.1">
    <property type="nucleotide sequence ID" value="NZ_FNBD01000005.1"/>
</dbReference>
<evidence type="ECO:0008006" key="4">
    <source>
        <dbReference type="Google" id="ProtNLM"/>
    </source>
</evidence>
<proteinExistence type="predicted"/>
<gene>
    <name evidence="2" type="ORF">SAMN04487992_10534</name>
</gene>
<dbReference type="Proteomes" id="UP000182114">
    <property type="component" value="Unassembled WGS sequence"/>
</dbReference>
<protein>
    <recommendedName>
        <fullName evidence="4">GTP-binding protein</fullName>
    </recommendedName>
</protein>